<dbReference type="EMBL" id="BASE01000027">
    <property type="protein sequence ID" value="GAM13166.1"/>
    <property type="molecule type" value="Genomic_DNA"/>
</dbReference>
<dbReference type="Proteomes" id="UP000031014">
    <property type="component" value="Unassembled WGS sequence"/>
</dbReference>
<evidence type="ECO:0000313" key="2">
    <source>
        <dbReference type="Proteomes" id="UP000031014"/>
    </source>
</evidence>
<accession>A0A0A8X4T9</accession>
<dbReference type="STRING" id="1321606.SAMD00020551_1304"/>
<name>A0A0A8X4T9_MESS1</name>
<proteinExistence type="predicted"/>
<dbReference type="AlphaFoldDB" id="A0A0A8X4T9"/>
<dbReference type="RefSeq" id="WP_198135593.1">
    <property type="nucleotide sequence ID" value="NZ_BASE01000027.1"/>
</dbReference>
<organism evidence="1 2">
    <name type="scientific">Mesobacillus selenatarsenatis (strain DSM 18680 / JCM 14380 / FERM P-15431 / SF-1)</name>
    <dbReference type="NCBI Taxonomy" id="1321606"/>
    <lineage>
        <taxon>Bacteria</taxon>
        <taxon>Bacillati</taxon>
        <taxon>Bacillota</taxon>
        <taxon>Bacilli</taxon>
        <taxon>Bacillales</taxon>
        <taxon>Bacillaceae</taxon>
        <taxon>Mesobacillus</taxon>
    </lineage>
</organism>
<comment type="caution">
    <text evidence="1">The sequence shown here is derived from an EMBL/GenBank/DDBJ whole genome shotgun (WGS) entry which is preliminary data.</text>
</comment>
<protein>
    <submittedName>
        <fullName evidence="1">Uncharacterized protein</fullName>
    </submittedName>
</protein>
<reference evidence="1 2" key="1">
    <citation type="submission" date="2013-06" db="EMBL/GenBank/DDBJ databases">
        <title>Whole genome shotgun sequence of Bacillus selenatarsenatis SF-1.</title>
        <authorList>
            <person name="Kuroda M."/>
            <person name="Sei K."/>
            <person name="Yamashita M."/>
            <person name="Ike M."/>
        </authorList>
    </citation>
    <scope>NUCLEOTIDE SEQUENCE [LARGE SCALE GENOMIC DNA]</scope>
    <source>
        <strain evidence="1 2">SF-1</strain>
    </source>
</reference>
<gene>
    <name evidence="1" type="ORF">SAMD00020551_1304</name>
</gene>
<evidence type="ECO:0000313" key="1">
    <source>
        <dbReference type="EMBL" id="GAM13166.1"/>
    </source>
</evidence>
<keyword evidence="2" id="KW-1185">Reference proteome</keyword>
<sequence length="46" mass="5549">MTIIITIVLLVFMFDFTKFRQQNEKMIEQNEKMISLLEELAKRGKE</sequence>